<accession>A0A1H3P0P4</accession>
<name>A0A1H3P0P4_9BACT</name>
<keyword evidence="3" id="KW-1185">Reference proteome</keyword>
<keyword evidence="1" id="KW-0472">Membrane</keyword>
<sequence length="65" mass="8031">MNYPIRSRKRSKSQMKYYFFDSYFGAGKEYAFLCLPFFARVAYLYWFAAKPKDLCPWNHEIRLLW</sequence>
<evidence type="ECO:0000256" key="1">
    <source>
        <dbReference type="SAM" id="Phobius"/>
    </source>
</evidence>
<keyword evidence="1" id="KW-0812">Transmembrane</keyword>
<reference evidence="3" key="1">
    <citation type="submission" date="2016-10" db="EMBL/GenBank/DDBJ databases">
        <authorList>
            <person name="Varghese N."/>
            <person name="Submissions S."/>
        </authorList>
    </citation>
    <scope>NUCLEOTIDE SEQUENCE [LARGE SCALE GENOMIC DNA]</scope>
    <source>
        <strain evidence="3">CGMCC 1.8975</strain>
    </source>
</reference>
<feature type="transmembrane region" description="Helical" evidence="1">
    <location>
        <begin position="30"/>
        <end position="48"/>
    </location>
</feature>
<dbReference type="EMBL" id="FNOV01000020">
    <property type="protein sequence ID" value="SDY94543.1"/>
    <property type="molecule type" value="Genomic_DNA"/>
</dbReference>
<gene>
    <name evidence="2" type="ORF">SAMN04488069_12032</name>
</gene>
<organism evidence="2 3">
    <name type="scientific">Hymenobacter psychrophilus</name>
    <dbReference type="NCBI Taxonomy" id="651662"/>
    <lineage>
        <taxon>Bacteria</taxon>
        <taxon>Pseudomonadati</taxon>
        <taxon>Bacteroidota</taxon>
        <taxon>Cytophagia</taxon>
        <taxon>Cytophagales</taxon>
        <taxon>Hymenobacteraceae</taxon>
        <taxon>Hymenobacter</taxon>
    </lineage>
</organism>
<keyword evidence="1" id="KW-1133">Transmembrane helix</keyword>
<evidence type="ECO:0000313" key="2">
    <source>
        <dbReference type="EMBL" id="SDY94543.1"/>
    </source>
</evidence>
<proteinExistence type="predicted"/>
<protein>
    <submittedName>
        <fullName evidence="2">Uncharacterized protein</fullName>
    </submittedName>
</protein>
<dbReference type="AlphaFoldDB" id="A0A1H3P0P4"/>
<evidence type="ECO:0000313" key="3">
    <source>
        <dbReference type="Proteomes" id="UP000199249"/>
    </source>
</evidence>
<dbReference type="STRING" id="651662.SAMN04488069_12032"/>
<dbReference type="Proteomes" id="UP000199249">
    <property type="component" value="Unassembled WGS sequence"/>
</dbReference>